<reference evidence="1 4" key="2">
    <citation type="submission" date="2019-09" db="EMBL/GenBank/DDBJ databases">
        <title>Draft genome sequences of 48 bacterial type strains from the CCUG.</title>
        <authorList>
            <person name="Tunovic T."/>
            <person name="Pineiro-Iglesias B."/>
            <person name="Unosson C."/>
            <person name="Inganas E."/>
            <person name="Ohlen M."/>
            <person name="Cardew S."/>
            <person name="Jensie-Markopoulos S."/>
            <person name="Salva-Serra F."/>
            <person name="Jaen-Luchoro D."/>
            <person name="Karlsson R."/>
            <person name="Svensson-Stadler L."/>
            <person name="Chun J."/>
            <person name="Moore E."/>
        </authorList>
    </citation>
    <scope>NUCLEOTIDE SEQUENCE [LARGE SCALE GENOMIC DNA]</scope>
    <source>
        <strain evidence="1 4">CCUG 53116</strain>
    </source>
</reference>
<protein>
    <submittedName>
        <fullName evidence="2">Uncharacterized protein</fullName>
    </submittedName>
</protein>
<evidence type="ECO:0000313" key="1">
    <source>
        <dbReference type="EMBL" id="KAB0482233.1"/>
    </source>
</evidence>
<dbReference type="Pfam" id="PF20289">
    <property type="entry name" value="MComp1"/>
    <property type="match status" value="1"/>
</dbReference>
<dbReference type="OrthoDB" id="7061192at2"/>
<evidence type="ECO:0000313" key="2">
    <source>
        <dbReference type="EMBL" id="SDP21814.1"/>
    </source>
</evidence>
<sequence>MTDQFSSVHATSPGWFLENLKAAAEQCELQVSDWPELAGVSFRGGEASASTRLSPSDLPAVKYGIKIGRYSVVVGVLPEEPNAPAIRETLRRYRNQCVIARSFLSANQALDLQLMLVGPRGSERLSEWQALALMVERDDRVARKLAWLMPEEEANDGASFGDFLKRTFLARPWSFEGRFSAAALDRLSSASETSISPLPRNVAEEWEQIALGPEEDPMKIVDALINAWKRRLSE</sequence>
<dbReference type="InterPro" id="IPR046905">
    <property type="entry name" value="ABC-3C_MC1"/>
</dbReference>
<evidence type="ECO:0000313" key="3">
    <source>
        <dbReference type="Proteomes" id="UP000198549"/>
    </source>
</evidence>
<dbReference type="EMBL" id="VZPS01000020">
    <property type="protein sequence ID" value="KAB0482233.1"/>
    <property type="molecule type" value="Genomic_DNA"/>
</dbReference>
<dbReference type="RefSeq" id="WP_139315792.1">
    <property type="nucleotide sequence ID" value="NZ_LT629709.1"/>
</dbReference>
<gene>
    <name evidence="1" type="ORF">F7R15_23405</name>
    <name evidence="2" type="ORF">SAMN04490202_3329</name>
</gene>
<organism evidence="2 3">
    <name type="scientific">Pseudomonas reinekei</name>
    <dbReference type="NCBI Taxonomy" id="395598"/>
    <lineage>
        <taxon>Bacteria</taxon>
        <taxon>Pseudomonadati</taxon>
        <taxon>Pseudomonadota</taxon>
        <taxon>Gammaproteobacteria</taxon>
        <taxon>Pseudomonadales</taxon>
        <taxon>Pseudomonadaceae</taxon>
        <taxon>Pseudomonas</taxon>
    </lineage>
</organism>
<accession>A0A1H0QX27</accession>
<reference evidence="2 3" key="1">
    <citation type="submission" date="2016-10" db="EMBL/GenBank/DDBJ databases">
        <authorList>
            <person name="de Groot N.N."/>
        </authorList>
    </citation>
    <scope>NUCLEOTIDE SEQUENCE [LARGE SCALE GENOMIC DNA]</scope>
    <source>
        <strain evidence="2 3">BS3776</strain>
    </source>
</reference>
<dbReference type="Proteomes" id="UP000198549">
    <property type="component" value="Chromosome I"/>
</dbReference>
<dbReference type="Proteomes" id="UP000460142">
    <property type="component" value="Unassembled WGS sequence"/>
</dbReference>
<evidence type="ECO:0000313" key="4">
    <source>
        <dbReference type="Proteomes" id="UP000460142"/>
    </source>
</evidence>
<dbReference type="EMBL" id="LT629709">
    <property type="protein sequence ID" value="SDP21814.1"/>
    <property type="molecule type" value="Genomic_DNA"/>
</dbReference>
<dbReference type="AlphaFoldDB" id="A0A1H0QX27"/>
<proteinExistence type="predicted"/>
<name>A0A1H0QX27_PSERE</name>